<sequence length="115" mass="12950">PSSFLAHFEENPTALLFLLFLSPKQPVACYQEIPLPTPPPAPSLLLDPRPFSSSIIFLYALPTCNITQYPHLTGYRPLLLATFRRCLGRLTTKEFLVKAIFPSTTKVAFLDMRGR</sequence>
<proteinExistence type="predicted"/>
<name>A0A9Q8T399_9PEZI</name>
<evidence type="ECO:0000313" key="2">
    <source>
        <dbReference type="EMBL" id="UQC88414.1"/>
    </source>
</evidence>
<gene>
    <name evidence="2" type="ORF">CLUP02_13938</name>
</gene>
<dbReference type="AlphaFoldDB" id="A0A9Q8T399"/>
<feature type="non-terminal residue" evidence="2">
    <location>
        <position position="1"/>
    </location>
</feature>
<feature type="signal peptide" evidence="1">
    <location>
        <begin position="1"/>
        <end position="29"/>
    </location>
</feature>
<evidence type="ECO:0000256" key="1">
    <source>
        <dbReference type="SAM" id="SignalP"/>
    </source>
</evidence>
<dbReference type="KEGG" id="clup:CLUP02_13938"/>
<keyword evidence="1" id="KW-0732">Signal</keyword>
<dbReference type="GeneID" id="73347883"/>
<accession>A0A9Q8T399</accession>
<organism evidence="2 3">
    <name type="scientific">Colletotrichum lupini</name>
    <dbReference type="NCBI Taxonomy" id="145971"/>
    <lineage>
        <taxon>Eukaryota</taxon>
        <taxon>Fungi</taxon>
        <taxon>Dikarya</taxon>
        <taxon>Ascomycota</taxon>
        <taxon>Pezizomycotina</taxon>
        <taxon>Sordariomycetes</taxon>
        <taxon>Hypocreomycetidae</taxon>
        <taxon>Glomerellales</taxon>
        <taxon>Glomerellaceae</taxon>
        <taxon>Colletotrichum</taxon>
        <taxon>Colletotrichum acutatum species complex</taxon>
    </lineage>
</organism>
<protein>
    <submittedName>
        <fullName evidence="2">Uncharacterized protein</fullName>
    </submittedName>
</protein>
<dbReference type="RefSeq" id="XP_049150019.1">
    <property type="nucleotide sequence ID" value="XM_049292873.1"/>
</dbReference>
<feature type="chain" id="PRO_5040185807" evidence="1">
    <location>
        <begin position="30"/>
        <end position="115"/>
    </location>
</feature>
<dbReference type="Proteomes" id="UP000830671">
    <property type="component" value="Chromosome 7"/>
</dbReference>
<keyword evidence="3" id="KW-1185">Reference proteome</keyword>
<dbReference type="EMBL" id="CP019479">
    <property type="protein sequence ID" value="UQC88414.1"/>
    <property type="molecule type" value="Genomic_DNA"/>
</dbReference>
<reference evidence="2" key="1">
    <citation type="journal article" date="2021" name="Mol. Plant Microbe Interact.">
        <title>Complete Genome Sequence of the Plant-Pathogenic Fungus Colletotrichum lupini.</title>
        <authorList>
            <person name="Baroncelli R."/>
            <person name="Pensec F."/>
            <person name="Da Lio D."/>
            <person name="Boufleur T."/>
            <person name="Vicente I."/>
            <person name="Sarrocco S."/>
            <person name="Picot A."/>
            <person name="Baraldi E."/>
            <person name="Sukno S."/>
            <person name="Thon M."/>
            <person name="Le Floch G."/>
        </authorList>
    </citation>
    <scope>NUCLEOTIDE SEQUENCE</scope>
    <source>
        <strain evidence="2">IMI 504893</strain>
    </source>
</reference>
<evidence type="ECO:0000313" key="3">
    <source>
        <dbReference type="Proteomes" id="UP000830671"/>
    </source>
</evidence>